<dbReference type="Proteomes" id="UP000275267">
    <property type="component" value="Unassembled WGS sequence"/>
</dbReference>
<dbReference type="AlphaFoldDB" id="A0A3L6RRK7"/>
<gene>
    <name evidence="3" type="ORF">C2845_PM11G17500</name>
</gene>
<dbReference type="InterPro" id="IPR056594">
    <property type="entry name" value="AT5G49610-like_b-prop"/>
</dbReference>
<evidence type="ECO:0000313" key="4">
    <source>
        <dbReference type="Proteomes" id="UP000275267"/>
    </source>
</evidence>
<dbReference type="InterPro" id="IPR001810">
    <property type="entry name" value="F-box_dom"/>
</dbReference>
<dbReference type="Gene3D" id="1.20.1280.50">
    <property type="match status" value="1"/>
</dbReference>
<dbReference type="SUPFAM" id="SSF81383">
    <property type="entry name" value="F-box domain"/>
    <property type="match status" value="1"/>
</dbReference>
<dbReference type="PANTHER" id="PTHR33207">
    <property type="entry name" value="F-BOX DOMAIN CONTAINING PROTEIN-RELATED"/>
    <property type="match status" value="1"/>
</dbReference>
<dbReference type="EMBL" id="PQIB02000007">
    <property type="protein sequence ID" value="RLN08369.1"/>
    <property type="molecule type" value="Genomic_DNA"/>
</dbReference>
<evidence type="ECO:0000259" key="2">
    <source>
        <dbReference type="Pfam" id="PF23635"/>
    </source>
</evidence>
<dbReference type="OrthoDB" id="625821at2759"/>
<dbReference type="Pfam" id="PF23635">
    <property type="entry name" value="Beta-prop_AT5G49610-like"/>
    <property type="match status" value="1"/>
</dbReference>
<feature type="domain" description="F-box protein AT5G49610-like beta-propeller" evidence="2">
    <location>
        <begin position="116"/>
        <end position="378"/>
    </location>
</feature>
<evidence type="ECO:0000313" key="3">
    <source>
        <dbReference type="EMBL" id="RLN08369.1"/>
    </source>
</evidence>
<organism evidence="3 4">
    <name type="scientific">Panicum miliaceum</name>
    <name type="common">Proso millet</name>
    <name type="synonym">Broomcorn millet</name>
    <dbReference type="NCBI Taxonomy" id="4540"/>
    <lineage>
        <taxon>Eukaryota</taxon>
        <taxon>Viridiplantae</taxon>
        <taxon>Streptophyta</taxon>
        <taxon>Embryophyta</taxon>
        <taxon>Tracheophyta</taxon>
        <taxon>Spermatophyta</taxon>
        <taxon>Magnoliopsida</taxon>
        <taxon>Liliopsida</taxon>
        <taxon>Poales</taxon>
        <taxon>Poaceae</taxon>
        <taxon>PACMAD clade</taxon>
        <taxon>Panicoideae</taxon>
        <taxon>Panicodae</taxon>
        <taxon>Paniceae</taxon>
        <taxon>Panicinae</taxon>
        <taxon>Panicum</taxon>
        <taxon>Panicum sect. Panicum</taxon>
    </lineage>
</organism>
<feature type="domain" description="F-box" evidence="1">
    <location>
        <begin position="29"/>
        <end position="68"/>
    </location>
</feature>
<sequence>MEAERGSTEPTAQPAAASAAAVSAVLGDDDLLREILLRLAFPTTLVRAALVSRRWLRHASDPAFLRRFRRLHPPALLGFYLRELGAWAPRFVPVSRAPELATAIRRAGAAEGQFFISDCRNGRLLVTDFDPTACRHAMLSPLRPARGKAVLPPAPKRNLIWFFLLEKAAAGDDDGAVAVQMLPLGTTKAKLQVDLLTSGSGAWVVHRTAVIDLPETLPPIAYMLPPVGGKIYSLTKSGHILLLDMAAAESCLLQLPDRVSTKNFTLSCGEEGSVLFLIHAEGYLLSIWQLPTTSGDANDWVLVHAKVHVREACSRRENVMVLAVDDNLEFVFLWLRSSAVLMHMHLQSRSEKVYDELKVRDGRFLDINPFMMVWPPVFPALRDDDNLDGRSLTLV</sequence>
<comment type="caution">
    <text evidence="3">The sequence shown here is derived from an EMBL/GenBank/DDBJ whole genome shotgun (WGS) entry which is preliminary data.</text>
</comment>
<accession>A0A3L6RRK7</accession>
<name>A0A3L6RRK7_PANMI</name>
<evidence type="ECO:0000259" key="1">
    <source>
        <dbReference type="Pfam" id="PF12937"/>
    </source>
</evidence>
<keyword evidence="4" id="KW-1185">Reference proteome</keyword>
<proteinExistence type="predicted"/>
<dbReference type="InterPro" id="IPR036047">
    <property type="entry name" value="F-box-like_dom_sf"/>
</dbReference>
<reference evidence="4" key="1">
    <citation type="journal article" date="2019" name="Nat. Commun.">
        <title>The genome of broomcorn millet.</title>
        <authorList>
            <person name="Zou C."/>
            <person name="Miki D."/>
            <person name="Li D."/>
            <person name="Tang Q."/>
            <person name="Xiao L."/>
            <person name="Rajput S."/>
            <person name="Deng P."/>
            <person name="Jia W."/>
            <person name="Huang R."/>
            <person name="Zhang M."/>
            <person name="Sun Y."/>
            <person name="Hu J."/>
            <person name="Fu X."/>
            <person name="Schnable P.S."/>
            <person name="Li F."/>
            <person name="Zhang H."/>
            <person name="Feng B."/>
            <person name="Zhu X."/>
            <person name="Liu R."/>
            <person name="Schnable J.C."/>
            <person name="Zhu J.-K."/>
            <person name="Zhang H."/>
        </authorList>
    </citation>
    <scope>NUCLEOTIDE SEQUENCE [LARGE SCALE GENOMIC DNA]</scope>
</reference>
<dbReference type="Pfam" id="PF12937">
    <property type="entry name" value="F-box-like"/>
    <property type="match status" value="1"/>
</dbReference>
<protein>
    <submittedName>
        <fullName evidence="3">Uncharacterized protein</fullName>
    </submittedName>
</protein>